<dbReference type="AlphaFoldDB" id="A0A975M502"/>
<keyword evidence="2" id="KW-1185">Reference proteome</keyword>
<evidence type="ECO:0000313" key="1">
    <source>
        <dbReference type="EMBL" id="QWC09975.1"/>
    </source>
</evidence>
<accession>A0A975M502</accession>
<sequence length="215" mass="22011">MGPWQGNFPQWAPVWAAVRGLHSTAFGDAVVMVPAGASVPPQYVATWPGGDTPRAAAAVADRSGALLTLVTGDEETAGTFAAGYGLAPLSRLALLAADPADVPQVPQLPDGAELTLISEPAWRSVEITASGGPVARGKLALGEGFALLGGIDIRRADPDHTMEAAILASLAAEAADSDAALVLLPALPKSALWYGRHGWSAAAQILTFMRSRDAA</sequence>
<dbReference type="RefSeq" id="WP_210227291.1">
    <property type="nucleotide sequence ID" value="NZ_CP076022.1"/>
</dbReference>
<reference evidence="1 2" key="1">
    <citation type="submission" date="2021-05" db="EMBL/GenBank/DDBJ databases">
        <title>Novel species in genus Arthrobacter.</title>
        <authorList>
            <person name="Zhang G."/>
        </authorList>
    </citation>
    <scope>NUCLEOTIDE SEQUENCE [LARGE SCALE GENOMIC DNA]</scope>
    <source>
        <strain evidence="2">zg-ZUI227</strain>
    </source>
</reference>
<dbReference type="KEGG" id="ajg:KKR91_16255"/>
<dbReference type="Proteomes" id="UP000676885">
    <property type="component" value="Chromosome"/>
</dbReference>
<name>A0A975M502_9MICC</name>
<proteinExistence type="predicted"/>
<organism evidence="1 2">
    <name type="scientific">Arthrobacter jiangjiafuii</name>
    <dbReference type="NCBI Taxonomy" id="2817475"/>
    <lineage>
        <taxon>Bacteria</taxon>
        <taxon>Bacillati</taxon>
        <taxon>Actinomycetota</taxon>
        <taxon>Actinomycetes</taxon>
        <taxon>Micrococcales</taxon>
        <taxon>Micrococcaceae</taxon>
        <taxon>Arthrobacter</taxon>
    </lineage>
</organism>
<protein>
    <submittedName>
        <fullName evidence="1">Uncharacterized protein</fullName>
    </submittedName>
</protein>
<gene>
    <name evidence="1" type="ORF">KKR91_16255</name>
</gene>
<evidence type="ECO:0000313" key="2">
    <source>
        <dbReference type="Proteomes" id="UP000676885"/>
    </source>
</evidence>
<dbReference type="EMBL" id="CP076022">
    <property type="protein sequence ID" value="QWC09975.1"/>
    <property type="molecule type" value="Genomic_DNA"/>
</dbReference>